<dbReference type="STRING" id="530564.Psta_3215"/>
<dbReference type="CDD" id="cd03109">
    <property type="entry name" value="DTBS"/>
    <property type="match status" value="1"/>
</dbReference>
<feature type="binding site" evidence="9">
    <location>
        <begin position="42"/>
        <end position="47"/>
    </location>
    <ligand>
        <name>ATP</name>
        <dbReference type="ChEBI" id="CHEBI:30616"/>
    </ligand>
</feature>
<feature type="binding site" evidence="9">
    <location>
        <position position="71"/>
    </location>
    <ligand>
        <name>substrate</name>
    </ligand>
</feature>
<name>D2QX39_PIRSD</name>
<sequence>MRLSATSKRPDPRKNAPAEAPAALQQSPEDCRGLFVIGTDTGAGKTYVAALIAASIRAEGYRVGVYKPAASGCNKSGRTLVSEDAQRLWNAAGKPGSLSAVCPQRFAAPLSPHLAALEEHKELDQKKLRTGLTYWTRRSEFVVVEGAGGLLSPMGPTQYVADLVREFGFPIVVVAPNRVGVINQTLQTLLAASSLCDKIPIAGVVLTDVFPPEHFDPSMPGNRAELELRCVPPVLAHVEHGAKRFARDLRWSNFAARSIHGAAPTH</sequence>
<evidence type="ECO:0000256" key="10">
    <source>
        <dbReference type="SAM" id="MobiDB-lite"/>
    </source>
</evidence>
<feature type="binding site" evidence="9">
    <location>
        <position position="84"/>
    </location>
    <ligand>
        <name>ATP</name>
        <dbReference type="ChEBI" id="CHEBI:30616"/>
    </ligand>
</feature>
<dbReference type="SUPFAM" id="SSF52540">
    <property type="entry name" value="P-loop containing nucleoside triphosphate hydrolases"/>
    <property type="match status" value="1"/>
</dbReference>
<organism evidence="11 12">
    <name type="scientific">Pirellula staleyi (strain ATCC 27377 / DSM 6068 / ICPB 4128)</name>
    <name type="common">Pirella staleyi</name>
    <dbReference type="NCBI Taxonomy" id="530564"/>
    <lineage>
        <taxon>Bacteria</taxon>
        <taxon>Pseudomonadati</taxon>
        <taxon>Planctomycetota</taxon>
        <taxon>Planctomycetia</taxon>
        <taxon>Pirellulales</taxon>
        <taxon>Pirellulaceae</taxon>
        <taxon>Pirellula</taxon>
    </lineage>
</organism>
<evidence type="ECO:0000256" key="6">
    <source>
        <dbReference type="ARBA" id="ARBA00022840"/>
    </source>
</evidence>
<dbReference type="AlphaFoldDB" id="D2QX39"/>
<evidence type="ECO:0000256" key="5">
    <source>
        <dbReference type="ARBA" id="ARBA00022756"/>
    </source>
</evidence>
<feature type="binding site" evidence="9">
    <location>
        <position position="46"/>
    </location>
    <ligand>
        <name>Mg(2+)</name>
        <dbReference type="ChEBI" id="CHEBI:18420"/>
    </ligand>
</feature>
<keyword evidence="7 9" id="KW-0460">Magnesium</keyword>
<comment type="similarity">
    <text evidence="9">Belongs to the dethiobiotin synthetase family.</text>
</comment>
<dbReference type="eggNOG" id="COG0132">
    <property type="taxonomic scope" value="Bacteria"/>
</dbReference>
<dbReference type="EMBL" id="CP001848">
    <property type="protein sequence ID" value="ADB17879.1"/>
    <property type="molecule type" value="Genomic_DNA"/>
</dbReference>
<dbReference type="GO" id="GO:0004141">
    <property type="term" value="F:dethiobiotin synthase activity"/>
    <property type="evidence" value="ECO:0007669"/>
    <property type="project" value="UniProtKB-UniRule"/>
</dbReference>
<evidence type="ECO:0000256" key="1">
    <source>
        <dbReference type="ARBA" id="ARBA00022490"/>
    </source>
</evidence>
<keyword evidence="12" id="KW-1185">Reference proteome</keyword>
<feature type="binding site" evidence="9">
    <location>
        <position position="84"/>
    </location>
    <ligand>
        <name>Mg(2+)</name>
        <dbReference type="ChEBI" id="CHEBI:18420"/>
    </ligand>
</feature>
<dbReference type="InterPro" id="IPR027417">
    <property type="entry name" value="P-loop_NTPase"/>
</dbReference>
<evidence type="ECO:0000313" key="12">
    <source>
        <dbReference type="Proteomes" id="UP000001887"/>
    </source>
</evidence>
<dbReference type="GO" id="GO:0000287">
    <property type="term" value="F:magnesium ion binding"/>
    <property type="evidence" value="ECO:0007669"/>
    <property type="project" value="UniProtKB-UniRule"/>
</dbReference>
<keyword evidence="2 9" id="KW-0436">Ligase</keyword>
<dbReference type="Gene3D" id="3.40.50.300">
    <property type="entry name" value="P-loop containing nucleotide triphosphate hydrolases"/>
    <property type="match status" value="1"/>
</dbReference>
<keyword evidence="3 9" id="KW-0479">Metal-binding</keyword>
<keyword evidence="4 9" id="KW-0547">Nucleotide-binding</keyword>
<evidence type="ECO:0000256" key="8">
    <source>
        <dbReference type="ARBA" id="ARBA00047386"/>
    </source>
</evidence>
<feature type="region of interest" description="Disordered" evidence="10">
    <location>
        <begin position="1"/>
        <end position="26"/>
    </location>
</feature>
<evidence type="ECO:0000256" key="2">
    <source>
        <dbReference type="ARBA" id="ARBA00022598"/>
    </source>
</evidence>
<dbReference type="HOGENOM" id="CLU_072551_3_1_0"/>
<comment type="subunit">
    <text evidence="9">Homodimer.</text>
</comment>
<feature type="binding site" evidence="9">
    <location>
        <begin position="145"/>
        <end position="148"/>
    </location>
    <ligand>
        <name>ATP</name>
        <dbReference type="ChEBI" id="CHEBI:30616"/>
    </ligand>
</feature>
<comment type="subcellular location">
    <subcellularLocation>
        <location evidence="9">Cytoplasm</location>
    </subcellularLocation>
</comment>
<dbReference type="KEGG" id="psl:Psta_3215"/>
<dbReference type="PANTHER" id="PTHR43210">
    <property type="entry name" value="DETHIOBIOTIN SYNTHETASE"/>
    <property type="match status" value="1"/>
</dbReference>
<keyword evidence="5 9" id="KW-0093">Biotin biosynthesis</keyword>
<evidence type="ECO:0000313" key="11">
    <source>
        <dbReference type="EMBL" id="ADB17879.1"/>
    </source>
</evidence>
<evidence type="ECO:0000256" key="3">
    <source>
        <dbReference type="ARBA" id="ARBA00022723"/>
    </source>
</evidence>
<comment type="cofactor">
    <cofactor evidence="9">
        <name>Mg(2+)</name>
        <dbReference type="ChEBI" id="CHEBI:18420"/>
    </cofactor>
</comment>
<keyword evidence="6 9" id="KW-0067">ATP-binding</keyword>
<dbReference type="NCBIfam" id="TIGR00347">
    <property type="entry name" value="bioD"/>
    <property type="match status" value="1"/>
</dbReference>
<protein>
    <recommendedName>
        <fullName evidence="9">ATP-dependent dethiobiotin synthetase BioD</fullName>
        <ecNumber evidence="9">6.3.3.3</ecNumber>
    </recommendedName>
    <alternativeName>
        <fullName evidence="9">DTB synthetase</fullName>
        <shortName evidence="9">DTBS</shortName>
    </alternativeName>
    <alternativeName>
        <fullName evidence="9">Dethiobiotin synthase</fullName>
    </alternativeName>
</protein>
<comment type="catalytic activity">
    <reaction evidence="9">
        <text>(7R,8S)-7,8-diammoniononanoate + CO2 + ATP = (4R,5S)-dethiobiotin + ADP + phosphate + 3 H(+)</text>
        <dbReference type="Rhea" id="RHEA:15805"/>
        <dbReference type="ChEBI" id="CHEBI:15378"/>
        <dbReference type="ChEBI" id="CHEBI:16526"/>
        <dbReference type="ChEBI" id="CHEBI:30616"/>
        <dbReference type="ChEBI" id="CHEBI:43474"/>
        <dbReference type="ChEBI" id="CHEBI:149469"/>
        <dbReference type="ChEBI" id="CHEBI:149473"/>
        <dbReference type="ChEBI" id="CHEBI:456216"/>
        <dbReference type="EC" id="6.3.3.3"/>
    </reaction>
</comment>
<dbReference type="Proteomes" id="UP000001887">
    <property type="component" value="Chromosome"/>
</dbReference>
<comment type="pathway">
    <text evidence="9">Cofactor biosynthesis; biotin biosynthesis; biotin from 7,8-diaminononanoate: step 1/2.</text>
</comment>
<evidence type="ECO:0000256" key="7">
    <source>
        <dbReference type="ARBA" id="ARBA00022842"/>
    </source>
</evidence>
<evidence type="ECO:0000256" key="4">
    <source>
        <dbReference type="ARBA" id="ARBA00022741"/>
    </source>
</evidence>
<dbReference type="GO" id="GO:0009102">
    <property type="term" value="P:biotin biosynthetic process"/>
    <property type="evidence" value="ECO:0007669"/>
    <property type="project" value="UniProtKB-UniRule"/>
</dbReference>
<dbReference type="PANTHER" id="PTHR43210:SF2">
    <property type="entry name" value="ATP-DEPENDENT DETHIOBIOTIN SYNTHETASE BIOD 2"/>
    <property type="match status" value="1"/>
</dbReference>
<comment type="function">
    <text evidence="9">Catalyzes a mechanistically unusual reaction, the ATP-dependent insertion of CO2 between the N7 and N8 nitrogen atoms of 7,8-diaminopelargonic acid (DAPA, also called 7,8-diammoniononanoate) to form a ureido ring.</text>
</comment>
<proteinExistence type="inferred from homology"/>
<gene>
    <name evidence="9" type="primary">bioD</name>
    <name evidence="11" type="ordered locus">Psta_3215</name>
</gene>
<comment type="catalytic activity">
    <reaction evidence="8">
        <text>(7R,8S)-8-amino-7-(carboxyamino)nonanoate + ATP = (4R,5S)-dethiobiotin + ADP + phosphate + H(+)</text>
        <dbReference type="Rhea" id="RHEA:63684"/>
        <dbReference type="ChEBI" id="CHEBI:15378"/>
        <dbReference type="ChEBI" id="CHEBI:30616"/>
        <dbReference type="ChEBI" id="CHEBI:43474"/>
        <dbReference type="ChEBI" id="CHEBI:149470"/>
        <dbReference type="ChEBI" id="CHEBI:149473"/>
        <dbReference type="ChEBI" id="CHEBI:456216"/>
    </reaction>
</comment>
<reference evidence="11 12" key="1">
    <citation type="journal article" date="2009" name="Stand. Genomic Sci.">
        <title>Complete genome sequence of Pirellula staleyi type strain (ATCC 27377).</title>
        <authorList>
            <person name="Clum A."/>
            <person name="Tindall B.J."/>
            <person name="Sikorski J."/>
            <person name="Ivanova N."/>
            <person name="Mavrommatis K."/>
            <person name="Lucas S."/>
            <person name="Glavina del Rio T."/>
            <person name="Nolan M."/>
            <person name="Chen F."/>
            <person name="Tice H."/>
            <person name="Pitluck S."/>
            <person name="Cheng J.F."/>
            <person name="Chertkov O."/>
            <person name="Brettin T."/>
            <person name="Han C."/>
            <person name="Detter J.C."/>
            <person name="Kuske C."/>
            <person name="Bruce D."/>
            <person name="Goodwin L."/>
            <person name="Ovchinikova G."/>
            <person name="Pati A."/>
            <person name="Mikhailova N."/>
            <person name="Chen A."/>
            <person name="Palaniappan K."/>
            <person name="Land M."/>
            <person name="Hauser L."/>
            <person name="Chang Y.J."/>
            <person name="Jeffries C.D."/>
            <person name="Chain P."/>
            <person name="Rohde M."/>
            <person name="Goker M."/>
            <person name="Bristow J."/>
            <person name="Eisen J.A."/>
            <person name="Markowitz V."/>
            <person name="Hugenholtz P."/>
            <person name="Kyrpides N.C."/>
            <person name="Klenk H.P."/>
            <person name="Lapidus A."/>
        </authorList>
    </citation>
    <scope>NUCLEOTIDE SEQUENCE [LARGE SCALE GENOMIC DNA]</scope>
    <source>
        <strain evidence="12">ATCC 27377 / DSM 6068 / ICPB 4128</strain>
    </source>
</reference>
<dbReference type="UniPathway" id="UPA00078">
    <property type="reaction ID" value="UER00161"/>
</dbReference>
<evidence type="ECO:0000256" key="9">
    <source>
        <dbReference type="HAMAP-Rule" id="MF_00336"/>
    </source>
</evidence>
<feature type="binding site" evidence="9">
    <location>
        <position position="145"/>
    </location>
    <ligand>
        <name>Mg(2+)</name>
        <dbReference type="ChEBI" id="CHEBI:18420"/>
    </ligand>
</feature>
<comment type="caution">
    <text evidence="9">Lacks conserved residue(s) required for the propagation of feature annotation.</text>
</comment>
<dbReference type="InterPro" id="IPR004472">
    <property type="entry name" value="DTB_synth_BioD"/>
</dbReference>
<keyword evidence="1 9" id="KW-0963">Cytoplasm</keyword>
<dbReference type="Pfam" id="PF13500">
    <property type="entry name" value="AAA_26"/>
    <property type="match status" value="1"/>
</dbReference>
<dbReference type="HAMAP" id="MF_00336">
    <property type="entry name" value="BioD"/>
    <property type="match status" value="1"/>
</dbReference>
<accession>D2QX39</accession>
<dbReference type="GO" id="GO:0005829">
    <property type="term" value="C:cytosol"/>
    <property type="evidence" value="ECO:0007669"/>
    <property type="project" value="TreeGrafter"/>
</dbReference>
<dbReference type="GO" id="GO:0005524">
    <property type="term" value="F:ATP binding"/>
    <property type="evidence" value="ECO:0007669"/>
    <property type="project" value="UniProtKB-UniRule"/>
</dbReference>
<dbReference type="OrthoDB" id="9802097at2"/>
<dbReference type="EC" id="6.3.3.3" evidence="9"/>
<feature type="active site" evidence="9">
    <location>
        <position position="67"/>
    </location>
</feature>